<organism evidence="1">
    <name type="scientific">marine sediment metagenome</name>
    <dbReference type="NCBI Taxonomy" id="412755"/>
    <lineage>
        <taxon>unclassified sequences</taxon>
        <taxon>metagenomes</taxon>
        <taxon>ecological metagenomes</taxon>
    </lineage>
</organism>
<name>A0A0F9MH29_9ZZZZ</name>
<accession>A0A0F9MH29</accession>
<protein>
    <submittedName>
        <fullName evidence="1">Uncharacterized protein</fullName>
    </submittedName>
</protein>
<sequence length="76" mass="8655">MEDVDRSNVLIHFSEPEGTYTHGGRFVEVGFALAACDRVYNVGPPENIFLRLEGCALWNGVEQFATWEDAWRYSDV</sequence>
<dbReference type="AlphaFoldDB" id="A0A0F9MH29"/>
<proteinExistence type="predicted"/>
<reference evidence="1" key="1">
    <citation type="journal article" date="2015" name="Nature">
        <title>Complex archaea that bridge the gap between prokaryotes and eukaryotes.</title>
        <authorList>
            <person name="Spang A."/>
            <person name="Saw J.H."/>
            <person name="Jorgensen S.L."/>
            <person name="Zaremba-Niedzwiedzka K."/>
            <person name="Martijn J."/>
            <person name="Lind A.E."/>
            <person name="van Eijk R."/>
            <person name="Schleper C."/>
            <person name="Guy L."/>
            <person name="Ettema T.J."/>
        </authorList>
    </citation>
    <scope>NUCLEOTIDE SEQUENCE</scope>
</reference>
<comment type="caution">
    <text evidence="1">The sequence shown here is derived from an EMBL/GenBank/DDBJ whole genome shotgun (WGS) entry which is preliminary data.</text>
</comment>
<evidence type="ECO:0000313" key="1">
    <source>
        <dbReference type="EMBL" id="KKM68407.1"/>
    </source>
</evidence>
<dbReference type="EMBL" id="LAZR01010172">
    <property type="protein sequence ID" value="KKM68407.1"/>
    <property type="molecule type" value="Genomic_DNA"/>
</dbReference>
<gene>
    <name evidence="1" type="ORF">LCGC14_1461140</name>
</gene>